<dbReference type="PANTHER" id="PTHR43559:SF3">
    <property type="entry name" value="HYDROLASE YCAC-RELATED"/>
    <property type="match status" value="1"/>
</dbReference>
<feature type="domain" description="Isochorismatase-like" evidence="3">
    <location>
        <begin position="31"/>
        <end position="202"/>
    </location>
</feature>
<protein>
    <submittedName>
        <fullName evidence="4">Putative hydrolase YcaC</fullName>
    </submittedName>
</protein>
<dbReference type="AlphaFoldDB" id="A0A8H4C929"/>
<reference evidence="4" key="1">
    <citation type="journal article" date="2020" name="Phytopathology">
        <title>Genome sequence and comparative analysis of Colletotrichum gloeosporioides isolated from Liriodendron leaves.</title>
        <authorList>
            <person name="Fu F.F."/>
            <person name="Hao Z."/>
            <person name="Wang P."/>
            <person name="Lu Y."/>
            <person name="Xue L.J."/>
            <person name="Wei G."/>
            <person name="Tian Y."/>
            <person name="Baishi H."/>
            <person name="Xu H."/>
            <person name="Shi J."/>
            <person name="Cheng T."/>
            <person name="Wang G."/>
            <person name="Yi Y."/>
            <person name="Chen J."/>
        </authorList>
    </citation>
    <scope>NUCLEOTIDE SEQUENCE</scope>
    <source>
        <strain evidence="4">Lc1</strain>
    </source>
</reference>
<organism evidence="4 5">
    <name type="scientific">Colletotrichum gloeosporioides</name>
    <name type="common">Anthracnose fungus</name>
    <name type="synonym">Glomerella cingulata</name>
    <dbReference type="NCBI Taxonomy" id="474922"/>
    <lineage>
        <taxon>Eukaryota</taxon>
        <taxon>Fungi</taxon>
        <taxon>Dikarya</taxon>
        <taxon>Ascomycota</taxon>
        <taxon>Pezizomycotina</taxon>
        <taxon>Sordariomycetes</taxon>
        <taxon>Hypocreomycetidae</taxon>
        <taxon>Glomerellales</taxon>
        <taxon>Glomerellaceae</taxon>
        <taxon>Colletotrichum</taxon>
        <taxon>Colletotrichum gloeosporioides species complex</taxon>
    </lineage>
</organism>
<feature type="chain" id="PRO_5034609310" evidence="2">
    <location>
        <begin position="21"/>
        <end position="260"/>
    </location>
</feature>
<evidence type="ECO:0000256" key="1">
    <source>
        <dbReference type="ARBA" id="ARBA00006336"/>
    </source>
</evidence>
<comment type="similarity">
    <text evidence="1">Belongs to the isochorismatase family.</text>
</comment>
<evidence type="ECO:0000256" key="2">
    <source>
        <dbReference type="SAM" id="SignalP"/>
    </source>
</evidence>
<dbReference type="Gene3D" id="3.40.50.850">
    <property type="entry name" value="Isochorismatase-like"/>
    <property type="match status" value="1"/>
</dbReference>
<feature type="signal peptide" evidence="2">
    <location>
        <begin position="1"/>
        <end position="20"/>
    </location>
</feature>
<keyword evidence="2" id="KW-0732">Signal</keyword>
<evidence type="ECO:0000259" key="3">
    <source>
        <dbReference type="Pfam" id="PF00857"/>
    </source>
</evidence>
<name>A0A8H4C929_COLGL</name>
<dbReference type="SUPFAM" id="SSF52499">
    <property type="entry name" value="Isochorismatase-like hydrolases"/>
    <property type="match status" value="1"/>
</dbReference>
<dbReference type="Proteomes" id="UP000613401">
    <property type="component" value="Unassembled WGS sequence"/>
</dbReference>
<evidence type="ECO:0000313" key="4">
    <source>
        <dbReference type="EMBL" id="KAF3799585.1"/>
    </source>
</evidence>
<dbReference type="EMBL" id="WVTB01000084">
    <property type="protein sequence ID" value="KAF3799585.1"/>
    <property type="molecule type" value="Genomic_DNA"/>
</dbReference>
<keyword evidence="4" id="KW-0378">Hydrolase</keyword>
<dbReference type="GO" id="GO:0016787">
    <property type="term" value="F:hydrolase activity"/>
    <property type="evidence" value="ECO:0007669"/>
    <property type="project" value="UniProtKB-KW"/>
</dbReference>
<dbReference type="Pfam" id="PF00857">
    <property type="entry name" value="Isochorismatase"/>
    <property type="match status" value="1"/>
</dbReference>
<dbReference type="PANTHER" id="PTHR43559">
    <property type="entry name" value="HYDROLASE YCAC-RELATED"/>
    <property type="match status" value="1"/>
</dbReference>
<dbReference type="GeneID" id="69009452"/>
<evidence type="ECO:0000313" key="5">
    <source>
        <dbReference type="Proteomes" id="UP000613401"/>
    </source>
</evidence>
<gene>
    <name evidence="4" type="ORF">GCG54_00002288</name>
</gene>
<accession>A0A8H4C929</accession>
<reference evidence="4" key="2">
    <citation type="submission" date="2020-03" db="EMBL/GenBank/DDBJ databases">
        <authorList>
            <person name="Fu F.-F."/>
            <person name="Chen J."/>
        </authorList>
    </citation>
    <scope>NUCLEOTIDE SEQUENCE</scope>
    <source>
        <strain evidence="4">Lc1</strain>
    </source>
</reference>
<dbReference type="InterPro" id="IPR036380">
    <property type="entry name" value="Isochorismatase-like_sf"/>
</dbReference>
<proteinExistence type="inferred from homology"/>
<sequence>MKFSLTLAASTLISAVVGDAVPWERLNKNDSMLLVVDMQEGLFNLARDFDPTLYRNAMLAHSSLANIFDLPVVLTTSAETGKPNFASKPTVISTKPLTQPGPNGPLPQEILDMHPTAPLIKRNGEVDAWDNADFRDAVRAANKSQIILAGITTDVCTTFLALSLRAEGYSVWANVEASGTTTELIRDISNDRMAAAGVQVVSLFSISLDLMRDWRNTPGANELFSWLDEYYPAYGYIARGHRAAVENGTVSDAQKTLPLR</sequence>
<dbReference type="RefSeq" id="XP_045258745.1">
    <property type="nucleotide sequence ID" value="XM_045402383.1"/>
</dbReference>
<comment type="caution">
    <text evidence="4">The sequence shown here is derived from an EMBL/GenBank/DDBJ whole genome shotgun (WGS) entry which is preliminary data.</text>
</comment>
<keyword evidence="5" id="KW-1185">Reference proteome</keyword>
<dbReference type="InterPro" id="IPR053152">
    <property type="entry name" value="Hydrolase_YcaC-like"/>
</dbReference>
<dbReference type="InterPro" id="IPR000868">
    <property type="entry name" value="Isochorismatase-like_dom"/>
</dbReference>